<dbReference type="InterPro" id="IPR024300">
    <property type="entry name" value="SipL_SPOCS_dom"/>
</dbReference>
<dbReference type="EMBL" id="LSFY01000003">
    <property type="protein sequence ID" value="KXZ38886.1"/>
    <property type="molecule type" value="Genomic_DNA"/>
</dbReference>
<dbReference type="EMBL" id="FRBG01000016">
    <property type="protein sequence ID" value="SHL21734.1"/>
    <property type="molecule type" value="Genomic_DNA"/>
</dbReference>
<keyword evidence="5" id="KW-1185">Reference proteome</keyword>
<evidence type="ECO:0000313" key="5">
    <source>
        <dbReference type="Proteomes" id="UP000323392"/>
    </source>
</evidence>
<dbReference type="Pfam" id="PF12673">
    <property type="entry name" value="SipL"/>
    <property type="match status" value="3"/>
</dbReference>
<name>A0A150FMS0_CLOPD</name>
<dbReference type="RefSeq" id="WP_066072563.1">
    <property type="nucleotide sequence ID" value="NZ_FRBG01000016.1"/>
</dbReference>
<dbReference type="OrthoDB" id="9779340at2"/>
<evidence type="ECO:0000259" key="1">
    <source>
        <dbReference type="PROSITE" id="PS51782"/>
    </source>
</evidence>
<accession>A0A150FMS0</accession>
<dbReference type="Proteomes" id="UP000323392">
    <property type="component" value="Unassembled WGS sequence"/>
</dbReference>
<feature type="domain" description="LysM" evidence="1">
    <location>
        <begin position="463"/>
        <end position="507"/>
    </location>
</feature>
<comment type="caution">
    <text evidence="2">The sequence shown here is derived from an EMBL/GenBank/DDBJ whole genome shotgun (WGS) entry which is preliminary data.</text>
</comment>
<dbReference type="Proteomes" id="UP000092605">
    <property type="component" value="Unassembled WGS sequence"/>
</dbReference>
<organism evidence="2 4">
    <name type="scientific">Alkalithermobacter thermoalcaliphilus JW-YL-7 = DSM 7308</name>
    <dbReference type="NCBI Taxonomy" id="1121328"/>
    <lineage>
        <taxon>Bacteria</taxon>
        <taxon>Bacillati</taxon>
        <taxon>Bacillota</taxon>
        <taxon>Clostridia</taxon>
        <taxon>Peptostreptococcales</taxon>
        <taxon>Tepidibacteraceae</taxon>
        <taxon>Alkalithermobacter</taxon>
    </lineage>
</organism>
<dbReference type="InterPro" id="IPR036779">
    <property type="entry name" value="LysM_dom_sf"/>
</dbReference>
<evidence type="ECO:0000313" key="3">
    <source>
        <dbReference type="EMBL" id="SHL21734.1"/>
    </source>
</evidence>
<dbReference type="Pfam" id="PF01476">
    <property type="entry name" value="LysM"/>
    <property type="match status" value="1"/>
</dbReference>
<proteinExistence type="predicted"/>
<dbReference type="PROSITE" id="PS51782">
    <property type="entry name" value="LYSM"/>
    <property type="match status" value="1"/>
</dbReference>
<dbReference type="AlphaFoldDB" id="A0A150FMS0"/>
<evidence type="ECO:0000313" key="2">
    <source>
        <dbReference type="EMBL" id="KXZ38886.1"/>
    </source>
</evidence>
<dbReference type="SUPFAM" id="SSF54106">
    <property type="entry name" value="LysM domain"/>
    <property type="match status" value="1"/>
</dbReference>
<reference evidence="3 5" key="2">
    <citation type="submission" date="2016-11" db="EMBL/GenBank/DDBJ databases">
        <authorList>
            <person name="Varghese N."/>
            <person name="Submissions S."/>
        </authorList>
    </citation>
    <scope>NUCLEOTIDE SEQUENCE [LARGE SCALE GENOMIC DNA]</scope>
    <source>
        <strain evidence="3 5">DSM 7308</strain>
    </source>
</reference>
<dbReference type="InterPro" id="IPR018392">
    <property type="entry name" value="LysM"/>
</dbReference>
<protein>
    <submittedName>
        <fullName evidence="3">LysM domain-containing protein</fullName>
    </submittedName>
</protein>
<dbReference type="CDD" id="cd00118">
    <property type="entry name" value="LysM"/>
    <property type="match status" value="1"/>
</dbReference>
<dbReference type="SMART" id="SM00257">
    <property type="entry name" value="LysM"/>
    <property type="match status" value="1"/>
</dbReference>
<dbReference type="Gene3D" id="3.10.350.10">
    <property type="entry name" value="LysM domain"/>
    <property type="match status" value="1"/>
</dbReference>
<gene>
    <name evidence="2" type="ORF">JWYL7_1908</name>
    <name evidence="3" type="ORF">SAMN05661008_01695</name>
</gene>
<dbReference type="PATRIC" id="fig|1121328.3.peg.1921"/>
<evidence type="ECO:0000313" key="4">
    <source>
        <dbReference type="Proteomes" id="UP000092605"/>
    </source>
</evidence>
<dbReference type="STRING" id="1121328.JWYL7_1908"/>
<reference evidence="2 4" key="1">
    <citation type="submission" date="2016-02" db="EMBL/GenBank/DDBJ databases">
        <title>Draft genome sequence for Clostridium paradoxum JW-YL-7.</title>
        <authorList>
            <person name="Utturkar S.M."/>
            <person name="Lancaster A."/>
            <person name="Poole F.L."/>
            <person name="Adams M.W."/>
            <person name="Brown S.D."/>
        </authorList>
    </citation>
    <scope>NUCLEOTIDE SEQUENCE [LARGE SCALE GENOMIC DNA]</scope>
    <source>
        <strain evidence="2 4">JW-YL-7</strain>
    </source>
</reference>
<sequence>MELIKDTIKVDSKVDLGRHKTFLEWDVLVPDIKEDVFEIVKAEGYISLKKEDVMDGKIVLRGDLNYNIIYLTQDKKVVSLVGKTDFNQAIEKEFVKSGMRTLLDTEIEHIDCNITNERKLKLGAVVNVKGHLFEREKIDIIRQISELEDIQTYKEEIEYENIIGIETGESTVRETIHLEENLDVSEVISLSPKVILKETRISDNKLILGGALELYPVFLSKEGKIVKYSNKSIDFTQFVEVPGACEGMRDDIVLNISEVKFNLKEEDGKISLLEIESTIRSKCKVSENVTKEILKDAYCPYRKLKLEGKDVTLSKVVSSGKEEFLIKETIQNDRDDIQIKEILNVTSDLLVTENIILEGKNIIEGIISVNIDYVPEEALRPIYSIKEEIPFKYSIDIENCQETMVPYNKVYIKDINYNLLKGEIELQIKGICSYEVQENKKYRFLVSGELQETLDNVKRASITIYVSKEGETLWDVAKRYNATLEEIASANDLEVNSVLKEGQCLIIEKKVVCEI</sequence>